<dbReference type="EMBL" id="HBIK01007552">
    <property type="protein sequence ID" value="CAE0378593.1"/>
    <property type="molecule type" value="Transcribed_RNA"/>
</dbReference>
<organism evidence="3">
    <name type="scientific">Euplotes crassus</name>
    <dbReference type="NCBI Taxonomy" id="5936"/>
    <lineage>
        <taxon>Eukaryota</taxon>
        <taxon>Sar</taxon>
        <taxon>Alveolata</taxon>
        <taxon>Ciliophora</taxon>
        <taxon>Intramacronucleata</taxon>
        <taxon>Spirotrichea</taxon>
        <taxon>Hypotrichia</taxon>
        <taxon>Euplotida</taxon>
        <taxon>Euplotidae</taxon>
        <taxon>Moneuplotes</taxon>
    </lineage>
</organism>
<protein>
    <submittedName>
        <fullName evidence="3">Uncharacterized protein</fullName>
    </submittedName>
</protein>
<feature type="compositionally biased region" description="Low complexity" evidence="2">
    <location>
        <begin position="254"/>
        <end position="263"/>
    </location>
</feature>
<feature type="coiled-coil region" evidence="1">
    <location>
        <begin position="96"/>
        <end position="176"/>
    </location>
</feature>
<feature type="region of interest" description="Disordered" evidence="2">
    <location>
        <begin position="230"/>
        <end position="271"/>
    </location>
</feature>
<gene>
    <name evidence="3" type="ORF">ECRA1380_LOCUS3552</name>
</gene>
<dbReference type="AlphaFoldDB" id="A0A7S3K9V1"/>
<evidence type="ECO:0000313" key="3">
    <source>
        <dbReference type="EMBL" id="CAE0378593.1"/>
    </source>
</evidence>
<feature type="compositionally biased region" description="Basic and acidic residues" evidence="2">
    <location>
        <begin position="13"/>
        <end position="22"/>
    </location>
</feature>
<reference evidence="3" key="1">
    <citation type="submission" date="2021-01" db="EMBL/GenBank/DDBJ databases">
        <authorList>
            <person name="Corre E."/>
            <person name="Pelletier E."/>
            <person name="Niang G."/>
            <person name="Scheremetjew M."/>
            <person name="Finn R."/>
            <person name="Kale V."/>
            <person name="Holt S."/>
            <person name="Cochrane G."/>
            <person name="Meng A."/>
            <person name="Brown T."/>
            <person name="Cohen L."/>
        </authorList>
    </citation>
    <scope>NUCLEOTIDE SEQUENCE</scope>
    <source>
        <strain evidence="3">CT5</strain>
    </source>
</reference>
<evidence type="ECO:0000256" key="1">
    <source>
        <dbReference type="SAM" id="Coils"/>
    </source>
</evidence>
<feature type="compositionally biased region" description="Polar residues" evidence="2">
    <location>
        <begin position="231"/>
        <end position="242"/>
    </location>
</feature>
<sequence length="271" mass="32089">MNMNKKKSATRPIEGDMKKNDVTRQFQNSVISGRERDPFSTKGKASTKKPLKAVADFNELPEKESPFSEKTYFITCRKGCNKQILTKKEYETHRCIDHLKNVIRDQNREKEMLNEHLQEAEKDVKDLLEEFDRCKDTQESVIDELKEKLMFLEKKNENLKEQRARKTKDYEERLNEEKLKSEKESNLSFINFIQTAEKDFTLYNQRLNTDFEKYKENLKKETTTYKLKTKANSMVKETNNYEGDNMSKPKTPSKVKSFSNSTKSKSKRKKM</sequence>
<accession>A0A7S3K9V1</accession>
<evidence type="ECO:0000256" key="2">
    <source>
        <dbReference type="SAM" id="MobiDB-lite"/>
    </source>
</evidence>
<name>A0A7S3K9V1_EUPCR</name>
<keyword evidence="1" id="KW-0175">Coiled coil</keyword>
<feature type="region of interest" description="Disordered" evidence="2">
    <location>
        <begin position="1"/>
        <end position="48"/>
    </location>
</feature>
<proteinExistence type="predicted"/>